<dbReference type="AlphaFoldDB" id="A0A0E9V972"/>
<accession>A0A0E9V972</accession>
<reference evidence="1" key="1">
    <citation type="submission" date="2014-11" db="EMBL/GenBank/DDBJ databases">
        <authorList>
            <person name="Amaro Gonzalez C."/>
        </authorList>
    </citation>
    <scope>NUCLEOTIDE SEQUENCE</scope>
</reference>
<sequence>MVLLEGSGTWGQTCFFDHFLLVNAEQHCQHSEEQETQAHEHHNQFNFPRCVLESPEGEL</sequence>
<evidence type="ECO:0000313" key="1">
    <source>
        <dbReference type="EMBL" id="JAH74005.1"/>
    </source>
</evidence>
<organism evidence="1">
    <name type="scientific">Anguilla anguilla</name>
    <name type="common">European freshwater eel</name>
    <name type="synonym">Muraena anguilla</name>
    <dbReference type="NCBI Taxonomy" id="7936"/>
    <lineage>
        <taxon>Eukaryota</taxon>
        <taxon>Metazoa</taxon>
        <taxon>Chordata</taxon>
        <taxon>Craniata</taxon>
        <taxon>Vertebrata</taxon>
        <taxon>Euteleostomi</taxon>
        <taxon>Actinopterygii</taxon>
        <taxon>Neopterygii</taxon>
        <taxon>Teleostei</taxon>
        <taxon>Anguilliformes</taxon>
        <taxon>Anguillidae</taxon>
        <taxon>Anguilla</taxon>
    </lineage>
</organism>
<dbReference type="EMBL" id="GBXM01034572">
    <property type="protein sequence ID" value="JAH74005.1"/>
    <property type="molecule type" value="Transcribed_RNA"/>
</dbReference>
<protein>
    <submittedName>
        <fullName evidence="1">Uncharacterized protein</fullName>
    </submittedName>
</protein>
<proteinExistence type="predicted"/>
<name>A0A0E9V972_ANGAN</name>
<reference evidence="1" key="2">
    <citation type="journal article" date="2015" name="Fish Shellfish Immunol.">
        <title>Early steps in the European eel (Anguilla anguilla)-Vibrio vulnificus interaction in the gills: Role of the RtxA13 toxin.</title>
        <authorList>
            <person name="Callol A."/>
            <person name="Pajuelo D."/>
            <person name="Ebbesson L."/>
            <person name="Teles M."/>
            <person name="MacKenzie S."/>
            <person name="Amaro C."/>
        </authorList>
    </citation>
    <scope>NUCLEOTIDE SEQUENCE</scope>
</reference>